<evidence type="ECO:0000313" key="1">
    <source>
        <dbReference type="EMBL" id="SEH89191.1"/>
    </source>
</evidence>
<keyword evidence="2" id="KW-1185">Reference proteome</keyword>
<name>A0A1H6LSF1_9GAMM</name>
<accession>A0A1H6LSF1</accession>
<dbReference type="SUPFAM" id="SSF53756">
    <property type="entry name" value="UDP-Glycosyltransferase/glycogen phosphorylase"/>
    <property type="match status" value="1"/>
</dbReference>
<dbReference type="GO" id="GO:0016757">
    <property type="term" value="F:glycosyltransferase activity"/>
    <property type="evidence" value="ECO:0007669"/>
    <property type="project" value="TreeGrafter"/>
</dbReference>
<gene>
    <name evidence="1" type="ORF">SAMN05660691_01997</name>
</gene>
<dbReference type="AlphaFoldDB" id="A0A1H6LSF1"/>
<proteinExistence type="predicted"/>
<dbReference type="Pfam" id="PF13692">
    <property type="entry name" value="Glyco_trans_1_4"/>
    <property type="match status" value="1"/>
</dbReference>
<dbReference type="EMBL" id="FNXF01000006">
    <property type="protein sequence ID" value="SEH89191.1"/>
    <property type="molecule type" value="Genomic_DNA"/>
</dbReference>
<dbReference type="PANTHER" id="PTHR45947:SF3">
    <property type="entry name" value="SULFOQUINOVOSYL TRANSFERASE SQD2"/>
    <property type="match status" value="1"/>
</dbReference>
<organism evidence="1 2">
    <name type="scientific">Rheinheimera pacifica</name>
    <dbReference type="NCBI Taxonomy" id="173990"/>
    <lineage>
        <taxon>Bacteria</taxon>
        <taxon>Pseudomonadati</taxon>
        <taxon>Pseudomonadota</taxon>
        <taxon>Gammaproteobacteria</taxon>
        <taxon>Chromatiales</taxon>
        <taxon>Chromatiaceae</taxon>
        <taxon>Rheinheimera</taxon>
    </lineage>
</organism>
<sequence length="407" mass="46204">MTYKTTFFSVHPIDPFGSKVGGIETHVRQLLKYCPAGMRLILIGVDDSGKRKLGELIEVEMFGGRFLFMPIMHCHQGEVNAAAKSLFQSTTLRFFVNFIRYSSRIKALAKEMPSSFDIQRYEFAWLCRLYGFDYVLTTHGDANPDQPMDSLLSRYWFLHKFNEKHAVRSARHVYSVNQQQTDRIRRDYPEVATKTDFMTVSVDDQLFKPTVYPDLQGPLKIAFVGRLDTFKRPGMMFNVIAELAKRTDNQVEFHYVGAAKPQSFAEFAAIAPLTVCHGFKTSAKVAQLWQGWHMGIVTSVFEGMPVYVLEALCAGRPVCSVNLPQLSLVIDNNINGVLLEQNNDSAELVQQLAQQMLATWQRMRNGQIQPEQVNQKVAPYKASNQMRVLFDKHAQLQSRSAGLVAQS</sequence>
<protein>
    <submittedName>
        <fullName evidence="1">Glycosyltransferase involved in cell wall bisynthesis</fullName>
    </submittedName>
</protein>
<keyword evidence="1" id="KW-0808">Transferase</keyword>
<dbReference type="Gene3D" id="3.40.50.2000">
    <property type="entry name" value="Glycogen Phosphorylase B"/>
    <property type="match status" value="2"/>
</dbReference>
<dbReference type="RefSeq" id="WP_092792871.1">
    <property type="nucleotide sequence ID" value="NZ_FNXF01000006.1"/>
</dbReference>
<dbReference type="PANTHER" id="PTHR45947">
    <property type="entry name" value="SULFOQUINOVOSYL TRANSFERASE SQD2"/>
    <property type="match status" value="1"/>
</dbReference>
<dbReference type="CDD" id="cd03801">
    <property type="entry name" value="GT4_PimA-like"/>
    <property type="match status" value="1"/>
</dbReference>
<dbReference type="STRING" id="173990.SAMN05660691_01997"/>
<dbReference type="Proteomes" id="UP000199371">
    <property type="component" value="Unassembled WGS sequence"/>
</dbReference>
<dbReference type="InterPro" id="IPR050194">
    <property type="entry name" value="Glycosyltransferase_grp1"/>
</dbReference>
<evidence type="ECO:0000313" key="2">
    <source>
        <dbReference type="Proteomes" id="UP000199371"/>
    </source>
</evidence>
<dbReference type="OrthoDB" id="9775208at2"/>
<reference evidence="2" key="1">
    <citation type="submission" date="2016-10" db="EMBL/GenBank/DDBJ databases">
        <authorList>
            <person name="Varghese N."/>
            <person name="Submissions S."/>
        </authorList>
    </citation>
    <scope>NUCLEOTIDE SEQUENCE [LARGE SCALE GENOMIC DNA]</scope>
    <source>
        <strain evidence="2">DSM 17616</strain>
    </source>
</reference>